<dbReference type="PANTHER" id="PTHR46268">
    <property type="entry name" value="STRESS RESPONSE PROTEIN NHAX"/>
    <property type="match status" value="1"/>
</dbReference>
<dbReference type="SUPFAM" id="SSF52402">
    <property type="entry name" value="Adenine nucleotide alpha hydrolases-like"/>
    <property type="match status" value="2"/>
</dbReference>
<dbReference type="InterPro" id="IPR006016">
    <property type="entry name" value="UspA"/>
</dbReference>
<accession>A0AAU7D136</accession>
<organism evidence="3">
    <name type="scientific">Edaphobacter paludis</name>
    <dbReference type="NCBI Taxonomy" id="3035702"/>
    <lineage>
        <taxon>Bacteria</taxon>
        <taxon>Pseudomonadati</taxon>
        <taxon>Acidobacteriota</taxon>
        <taxon>Terriglobia</taxon>
        <taxon>Terriglobales</taxon>
        <taxon>Acidobacteriaceae</taxon>
        <taxon>Edaphobacter</taxon>
    </lineage>
</organism>
<accession>A0AAU7DC74</accession>
<dbReference type="Pfam" id="PF00582">
    <property type="entry name" value="Usp"/>
    <property type="match status" value="2"/>
</dbReference>
<feature type="domain" description="UspA" evidence="2">
    <location>
        <begin position="12"/>
        <end position="148"/>
    </location>
</feature>
<feature type="domain" description="UspA" evidence="2">
    <location>
        <begin position="162"/>
        <end position="290"/>
    </location>
</feature>
<evidence type="ECO:0000256" key="1">
    <source>
        <dbReference type="ARBA" id="ARBA00008791"/>
    </source>
</evidence>
<sequence>MAAIDLQRPVKFERIMLATDFSPASEIAQAYAVGLALHYSSTLELATIVDLSLTLPSMEVIHESTLEALRRTSENDLRRLAEHIAGITVTRKVIEGFQPASLIVEEAVNSNADLIVLGTTSKHGFKKLALGSTAEAVIRTAPCPILTVGPHVLPPPNFPVCFERIVYATDFSSQASKAAGLALSLGQTCGAKVYLCHVLTEEDKLNHDDSEARSISSLEALIPESVHDWCNPKCIVEHGKSSEAILALASRVNADLIVLGARKPSFWVEYVRTGLTPALLAAANCPVLTVC</sequence>
<dbReference type="RefSeq" id="WP_348268748.1">
    <property type="nucleotide sequence ID" value="NZ_CP121194.1"/>
</dbReference>
<comment type="similarity">
    <text evidence="1">Belongs to the universal stress protein A family.</text>
</comment>
<dbReference type="InterPro" id="IPR014729">
    <property type="entry name" value="Rossmann-like_a/b/a_fold"/>
</dbReference>
<dbReference type="AlphaFoldDB" id="A0AAU7D136"/>
<dbReference type="EMBL" id="CP121195">
    <property type="protein sequence ID" value="XBH14690.1"/>
    <property type="molecule type" value="Genomic_DNA"/>
</dbReference>
<evidence type="ECO:0000313" key="4">
    <source>
        <dbReference type="EMBL" id="XBH14690.1"/>
    </source>
</evidence>
<dbReference type="Gene3D" id="3.40.50.620">
    <property type="entry name" value="HUPs"/>
    <property type="match status" value="2"/>
</dbReference>
<name>A0AAU7D136_9BACT</name>
<dbReference type="KEGG" id="epl:P4G45_05900"/>
<dbReference type="EMBL" id="CP121194">
    <property type="protein sequence ID" value="XBH11260.1"/>
    <property type="molecule type" value="Genomic_DNA"/>
</dbReference>
<evidence type="ECO:0000259" key="2">
    <source>
        <dbReference type="Pfam" id="PF00582"/>
    </source>
</evidence>
<protein>
    <submittedName>
        <fullName evidence="3">Universal stress protein</fullName>
    </submittedName>
</protein>
<gene>
    <name evidence="3" type="ORF">P4G45_05900</name>
    <name evidence="4" type="ORF">P8936_05875</name>
</gene>
<evidence type="ECO:0000313" key="3">
    <source>
        <dbReference type="EMBL" id="XBH11260.1"/>
    </source>
</evidence>
<dbReference type="PRINTS" id="PR01438">
    <property type="entry name" value="UNVRSLSTRESS"/>
</dbReference>
<dbReference type="InterPro" id="IPR006015">
    <property type="entry name" value="Universal_stress_UspA"/>
</dbReference>
<dbReference type="PANTHER" id="PTHR46268:SF6">
    <property type="entry name" value="UNIVERSAL STRESS PROTEIN UP12"/>
    <property type="match status" value="1"/>
</dbReference>
<proteinExistence type="inferred from homology"/>
<reference evidence="3" key="1">
    <citation type="submission" date="2023-03" db="EMBL/GenBank/DDBJ databases">
        <title>Edaphobacter sp.</title>
        <authorList>
            <person name="Huber K.J."/>
            <person name="Papendorf J."/>
            <person name="Pilke C."/>
            <person name="Bunk B."/>
            <person name="Sproeer C."/>
            <person name="Pester M."/>
        </authorList>
    </citation>
    <scope>NUCLEOTIDE SEQUENCE</scope>
    <source>
        <strain evidence="3">DSM 109919</strain>
        <strain evidence="4">DSM 109920</strain>
    </source>
</reference>
<dbReference type="CDD" id="cd00293">
    <property type="entry name" value="USP-like"/>
    <property type="match status" value="2"/>
</dbReference>